<dbReference type="Proteomes" id="UP000823775">
    <property type="component" value="Unassembled WGS sequence"/>
</dbReference>
<keyword evidence="2" id="KW-1185">Reference proteome</keyword>
<accession>A0ABS8VAF2</accession>
<name>A0ABS8VAF2_DATST</name>
<comment type="caution">
    <text evidence="1">The sequence shown here is derived from an EMBL/GenBank/DDBJ whole genome shotgun (WGS) entry which is preliminary data.</text>
</comment>
<dbReference type="EMBL" id="JACEIK010003863">
    <property type="protein sequence ID" value="MCD9643342.1"/>
    <property type="molecule type" value="Genomic_DNA"/>
</dbReference>
<gene>
    <name evidence="1" type="ORF">HAX54_030744</name>
</gene>
<reference evidence="1 2" key="1">
    <citation type="journal article" date="2021" name="BMC Genomics">
        <title>Datura genome reveals duplications of psychoactive alkaloid biosynthetic genes and high mutation rate following tissue culture.</title>
        <authorList>
            <person name="Rajewski A."/>
            <person name="Carter-House D."/>
            <person name="Stajich J."/>
            <person name="Litt A."/>
        </authorList>
    </citation>
    <scope>NUCLEOTIDE SEQUENCE [LARGE SCALE GENOMIC DNA]</scope>
    <source>
        <strain evidence="1">AR-01</strain>
    </source>
</reference>
<protein>
    <submittedName>
        <fullName evidence="1">Uncharacterized protein</fullName>
    </submittedName>
</protein>
<sequence>MAEAMSSSYPFNTRYHRLDVLQAAYEIIVAIQLQYSGEKTKRQNHVQFLSTSTQDIIVEMLCNLPLKSLCNSGGFKIMAPCNLKVAREVTVEDMDLVQLVENMASN</sequence>
<evidence type="ECO:0000313" key="2">
    <source>
        <dbReference type="Proteomes" id="UP000823775"/>
    </source>
</evidence>
<proteinExistence type="predicted"/>
<evidence type="ECO:0000313" key="1">
    <source>
        <dbReference type="EMBL" id="MCD9643342.1"/>
    </source>
</evidence>
<organism evidence="1 2">
    <name type="scientific">Datura stramonium</name>
    <name type="common">Jimsonweed</name>
    <name type="synonym">Common thornapple</name>
    <dbReference type="NCBI Taxonomy" id="4076"/>
    <lineage>
        <taxon>Eukaryota</taxon>
        <taxon>Viridiplantae</taxon>
        <taxon>Streptophyta</taxon>
        <taxon>Embryophyta</taxon>
        <taxon>Tracheophyta</taxon>
        <taxon>Spermatophyta</taxon>
        <taxon>Magnoliopsida</taxon>
        <taxon>eudicotyledons</taxon>
        <taxon>Gunneridae</taxon>
        <taxon>Pentapetalae</taxon>
        <taxon>asterids</taxon>
        <taxon>lamiids</taxon>
        <taxon>Solanales</taxon>
        <taxon>Solanaceae</taxon>
        <taxon>Solanoideae</taxon>
        <taxon>Datureae</taxon>
        <taxon>Datura</taxon>
    </lineage>
</organism>